<dbReference type="PROSITE" id="PS51257">
    <property type="entry name" value="PROKAR_LIPOPROTEIN"/>
    <property type="match status" value="1"/>
</dbReference>
<dbReference type="OrthoDB" id="883886at2"/>
<evidence type="ECO:0000313" key="2">
    <source>
        <dbReference type="Proteomes" id="UP000294155"/>
    </source>
</evidence>
<dbReference type="Proteomes" id="UP000294155">
    <property type="component" value="Unassembled WGS sequence"/>
</dbReference>
<name>A0A4V1ZAX4_9BACT</name>
<dbReference type="AlphaFoldDB" id="A0A4V1ZAX4"/>
<keyword evidence="2" id="KW-1185">Reference proteome</keyword>
<organism evidence="1 2">
    <name type="scientific">Hymenobacter persicinus</name>
    <dbReference type="NCBI Taxonomy" id="2025506"/>
    <lineage>
        <taxon>Bacteria</taxon>
        <taxon>Pseudomonadati</taxon>
        <taxon>Bacteroidota</taxon>
        <taxon>Cytophagia</taxon>
        <taxon>Cytophagales</taxon>
        <taxon>Hymenobacteraceae</taxon>
        <taxon>Hymenobacter</taxon>
    </lineage>
</organism>
<reference evidence="1 2" key="1">
    <citation type="submission" date="2019-02" db="EMBL/GenBank/DDBJ databases">
        <title>Bacterial novel species isolated from soil.</title>
        <authorList>
            <person name="Jung H.-Y."/>
        </authorList>
    </citation>
    <scope>NUCLEOTIDE SEQUENCE [LARGE SCALE GENOMIC DNA]</scope>
    <source>
        <strain evidence="1 2">1-3-3-3</strain>
    </source>
</reference>
<protein>
    <recommendedName>
        <fullName evidence="3">Lipoprotein</fullName>
    </recommendedName>
</protein>
<dbReference type="RefSeq" id="WP_129920443.1">
    <property type="nucleotide sequence ID" value="NZ_SEWE01000011.1"/>
</dbReference>
<accession>A0A4V1ZAX4</accession>
<gene>
    <name evidence="1" type="ORF">EWM57_07090</name>
</gene>
<dbReference type="EMBL" id="SEWE01000011">
    <property type="protein sequence ID" value="RYU80999.1"/>
    <property type="molecule type" value="Genomic_DNA"/>
</dbReference>
<comment type="caution">
    <text evidence="1">The sequence shown here is derived from an EMBL/GenBank/DDBJ whole genome shotgun (WGS) entry which is preliminary data.</text>
</comment>
<proteinExistence type="predicted"/>
<evidence type="ECO:0008006" key="3">
    <source>
        <dbReference type="Google" id="ProtNLM"/>
    </source>
</evidence>
<sequence>MLPSLRCLGLVTLTLLASCKSFDPKLLNPTSQTVSSKLPAMENRVQSEATVIVGNGGAVVASGSRDVATFFEREVQEVLTEPYGTKRGYLELKVTTTKQRVGLGWAMLSGFTFCVPNLFGMPFATPQVSVTTQLDVLNGQRQLLATYRADAEAKSVTSIYSSTSYADPARVLYLQAVRQCLDQIKLKMSPDAERLRGQLTGI</sequence>
<evidence type="ECO:0000313" key="1">
    <source>
        <dbReference type="EMBL" id="RYU80999.1"/>
    </source>
</evidence>